<dbReference type="STRING" id="1435377.SUSAZ_07635"/>
<dbReference type="GeneID" id="14552105"/>
<accession>A0A0U3HDH6</accession>
<dbReference type="PROSITE" id="PS51278">
    <property type="entry name" value="GATASE_TYPE_2"/>
    <property type="match status" value="1"/>
</dbReference>
<dbReference type="GO" id="GO:0046872">
    <property type="term" value="F:metal ion binding"/>
    <property type="evidence" value="ECO:0007669"/>
    <property type="project" value="UniProtKB-KW"/>
</dbReference>
<evidence type="ECO:0000313" key="15">
    <source>
        <dbReference type="Proteomes" id="UP000065473"/>
    </source>
</evidence>
<dbReference type="InterPro" id="IPR000836">
    <property type="entry name" value="PRTase_dom"/>
</dbReference>
<evidence type="ECO:0000256" key="4">
    <source>
        <dbReference type="ARBA" id="ARBA00022676"/>
    </source>
</evidence>
<dbReference type="Pfam" id="PF00156">
    <property type="entry name" value="Pribosyltran"/>
    <property type="match status" value="1"/>
</dbReference>
<dbReference type="PANTHER" id="PTHR11907">
    <property type="entry name" value="AMIDOPHOSPHORIBOSYLTRANSFERASE"/>
    <property type="match status" value="1"/>
</dbReference>
<evidence type="ECO:0000313" key="12">
    <source>
        <dbReference type="EMBL" id="ALU30651.1"/>
    </source>
</evidence>
<dbReference type="UniPathway" id="UPA00074">
    <property type="reaction ID" value="UER00124"/>
</dbReference>
<evidence type="ECO:0000256" key="10">
    <source>
        <dbReference type="PIRSR" id="PIRSR000485-3"/>
    </source>
</evidence>
<dbReference type="CDD" id="cd06223">
    <property type="entry name" value="PRTases_typeI"/>
    <property type="match status" value="1"/>
</dbReference>
<keyword evidence="9" id="KW-0479">Metal-binding</keyword>
<dbReference type="Gene3D" id="3.60.20.10">
    <property type="entry name" value="Glutamine Phosphoribosylpyrophosphate, subunit 1, domain 1"/>
    <property type="match status" value="1"/>
</dbReference>
<keyword evidence="5 8" id="KW-0808">Transferase</keyword>
<keyword evidence="4 8" id="KW-0328">Glycosyltransferase</keyword>
<dbReference type="Proteomes" id="UP000065473">
    <property type="component" value="Chromosome"/>
</dbReference>
<dbReference type="GO" id="GO:0051536">
    <property type="term" value="F:iron-sulfur cluster binding"/>
    <property type="evidence" value="ECO:0007669"/>
    <property type="project" value="UniProtKB-KW"/>
</dbReference>
<dbReference type="InterPro" id="IPR029055">
    <property type="entry name" value="Ntn_hydrolases_N"/>
</dbReference>
<dbReference type="SUPFAM" id="SSF53271">
    <property type="entry name" value="PRTase-like"/>
    <property type="match status" value="1"/>
</dbReference>
<evidence type="ECO:0000256" key="3">
    <source>
        <dbReference type="ARBA" id="ARBA00011941"/>
    </source>
</evidence>
<dbReference type="PIRSF" id="PIRSF000485">
    <property type="entry name" value="Amd_phspho_trans"/>
    <property type="match status" value="1"/>
</dbReference>
<dbReference type="Proteomes" id="UP000060043">
    <property type="component" value="Chromosome"/>
</dbReference>
<feature type="domain" description="Glutamine amidotransferase type-2" evidence="11">
    <location>
        <begin position="2"/>
        <end position="182"/>
    </location>
</feature>
<comment type="cofactor">
    <cofactor evidence="10">
        <name>[4Fe-4S] cluster</name>
        <dbReference type="ChEBI" id="CHEBI:49883"/>
    </cofactor>
    <text evidence="10">Binds 1 [4Fe-4S] cluster per subunit.</text>
</comment>
<evidence type="ECO:0000256" key="1">
    <source>
        <dbReference type="ARBA" id="ARBA00005209"/>
    </source>
</evidence>
<proteinExistence type="inferred from homology"/>
<evidence type="ECO:0000259" key="11">
    <source>
        <dbReference type="PROSITE" id="PS51278"/>
    </source>
</evidence>
<dbReference type="EC" id="2.4.2.14" evidence="3 8"/>
<dbReference type="InterPro" id="IPR017932">
    <property type="entry name" value="GATase_2_dom"/>
</dbReference>
<comment type="catalytic activity">
    <reaction evidence="8">
        <text>5-phospho-beta-D-ribosylamine + L-glutamate + diphosphate = 5-phospho-alpha-D-ribose 1-diphosphate + L-glutamine + H2O</text>
        <dbReference type="Rhea" id="RHEA:14905"/>
        <dbReference type="ChEBI" id="CHEBI:15377"/>
        <dbReference type="ChEBI" id="CHEBI:29985"/>
        <dbReference type="ChEBI" id="CHEBI:33019"/>
        <dbReference type="ChEBI" id="CHEBI:58017"/>
        <dbReference type="ChEBI" id="CHEBI:58359"/>
        <dbReference type="ChEBI" id="CHEBI:58681"/>
        <dbReference type="EC" id="2.4.2.14"/>
    </reaction>
</comment>
<evidence type="ECO:0000256" key="6">
    <source>
        <dbReference type="ARBA" id="ARBA00022755"/>
    </source>
</evidence>
<feature type="binding site" evidence="9">
    <location>
        <position position="307"/>
    </location>
    <ligand>
        <name>Mg(2+)</name>
        <dbReference type="ChEBI" id="CHEBI:18420"/>
    </ligand>
</feature>
<feature type="binding site" evidence="10">
    <location>
        <position position="396"/>
    </location>
    <ligand>
        <name>[4Fe-4S] cluster</name>
        <dbReference type="ChEBI" id="CHEBI:49883"/>
    </ligand>
</feature>
<evidence type="ECO:0000256" key="5">
    <source>
        <dbReference type="ARBA" id="ARBA00022679"/>
    </source>
</evidence>
<evidence type="ECO:0000313" key="13">
    <source>
        <dbReference type="EMBL" id="ALU32743.1"/>
    </source>
</evidence>
<dbReference type="InterPro" id="IPR005854">
    <property type="entry name" value="PurF"/>
</dbReference>
<evidence type="ECO:0000256" key="8">
    <source>
        <dbReference type="PIRNR" id="PIRNR000485"/>
    </source>
</evidence>
<feature type="binding site" evidence="10">
    <location>
        <position position="393"/>
    </location>
    <ligand>
        <name>[4Fe-4S] cluster</name>
        <dbReference type="ChEBI" id="CHEBI:49883"/>
    </ligand>
</feature>
<comment type="pathway">
    <text evidence="1 8">Purine metabolism; IMP biosynthesis via de novo pathway; N(1)-(5-phospho-D-ribosyl)glycinamide from 5-phospho-alpha-D-ribose 1-diphosphate: step 1/2.</text>
</comment>
<dbReference type="GO" id="GO:0006189">
    <property type="term" value="P:'de novo' IMP biosynthetic process"/>
    <property type="evidence" value="ECO:0007669"/>
    <property type="project" value="UniProtKB-UniPathway"/>
</dbReference>
<keyword evidence="7" id="KW-0315">Glutamine amidotransferase</keyword>
<dbReference type="EMBL" id="CP013694">
    <property type="protein sequence ID" value="ALU30651.1"/>
    <property type="molecule type" value="Genomic_DNA"/>
</dbReference>
<dbReference type="SUPFAM" id="SSF56235">
    <property type="entry name" value="N-terminal nucleophile aminohydrolases (Ntn hydrolases)"/>
    <property type="match status" value="1"/>
</dbReference>
<dbReference type="PaxDb" id="1435377-SUSAZ_07635"/>
<feature type="binding site" evidence="10">
    <location>
        <position position="344"/>
    </location>
    <ligand>
        <name>[4Fe-4S] cluster</name>
        <dbReference type="ChEBI" id="CHEBI:49883"/>
    </ligand>
</feature>
<reference evidence="14 15" key="1">
    <citation type="submission" date="2015-12" db="EMBL/GenBank/DDBJ databases">
        <title>A stable core within a dynamic pangenome in Sulfolobus acidocaldarius.</title>
        <authorList>
            <person name="Anderson R."/>
            <person name="Kouris A."/>
            <person name="Seward C."/>
            <person name="Campbell K."/>
            <person name="Whitaker R."/>
        </authorList>
    </citation>
    <scope>NUCLEOTIDE SEQUENCE [LARGE SCALE GENOMIC DNA]</scope>
    <source>
        <strain evidence="12 15">GG12-C01-09</strain>
        <strain evidence="13 14">NG05B_CO5_07</strain>
    </source>
</reference>
<dbReference type="RefSeq" id="WP_011278426.1">
    <property type="nucleotide sequence ID" value="NZ_BHWZ01000004.1"/>
</dbReference>
<dbReference type="GO" id="GO:0004044">
    <property type="term" value="F:amidophosphoribosyltransferase activity"/>
    <property type="evidence" value="ECO:0007669"/>
    <property type="project" value="UniProtKB-EC"/>
</dbReference>
<feature type="binding site" evidence="9">
    <location>
        <position position="308"/>
    </location>
    <ligand>
        <name>Mg(2+)</name>
        <dbReference type="ChEBI" id="CHEBI:18420"/>
    </ligand>
</feature>
<dbReference type="EMBL" id="CP013695">
    <property type="protein sequence ID" value="ALU32743.1"/>
    <property type="molecule type" value="Genomic_DNA"/>
</dbReference>
<evidence type="ECO:0000256" key="9">
    <source>
        <dbReference type="PIRSR" id="PIRSR000485-2"/>
    </source>
</evidence>
<organism evidence="13 14">
    <name type="scientific">Sulfolobus acidocaldarius</name>
    <dbReference type="NCBI Taxonomy" id="2285"/>
    <lineage>
        <taxon>Archaea</taxon>
        <taxon>Thermoproteota</taxon>
        <taxon>Thermoprotei</taxon>
        <taxon>Sulfolobales</taxon>
        <taxon>Sulfolobaceae</taxon>
        <taxon>Sulfolobus</taxon>
    </lineage>
</organism>
<keyword evidence="9" id="KW-0460">Magnesium</keyword>
<dbReference type="OrthoDB" id="5976at2157"/>
<keyword evidence="10" id="KW-0408">Iron</keyword>
<comment type="similarity">
    <text evidence="2 8">In the C-terminal section; belongs to the purine/pyrimidine phosphoribosyltransferase family.</text>
</comment>
<keyword evidence="6 8" id="KW-0658">Purine biosynthesis</keyword>
<dbReference type="Gene3D" id="3.40.50.2020">
    <property type="match status" value="1"/>
</dbReference>
<evidence type="ECO:0000256" key="7">
    <source>
        <dbReference type="ARBA" id="ARBA00022962"/>
    </source>
</evidence>
<dbReference type="OMA" id="CPYGVKM"/>
<feature type="binding site" evidence="9">
    <location>
        <position position="245"/>
    </location>
    <ligand>
        <name>Mg(2+)</name>
        <dbReference type="ChEBI" id="CHEBI:18420"/>
    </ligand>
</feature>
<sequence>MAGILGVYAFDKIWNISKFLYYGIIGLQHRGYSRSGISTLSDKGFFTISGDSAPEDLELPEIQGWAGVAYTGLEKKYPYTTDYGVLSIDGVVKTDLNELSKKLYKDPETALMEADGVFSLVFLSKDGRMIGYRDELGVKPLEIGGFGFDLAILSSETPGISVIGGELKREIKPGELVYIDSYSVSYKRLKESSSSRYCSIDIVYQSRIDSYVFDGNIYDIRVRIGEQLAEERKIEGDVVIGVPDTAIPYAIGYSRKSGIPFSLGFTRTGSPIRTMLASDDFLKVIGVQLKLNPIKSAVKGKRVILIDDSMVTGRTLKNTIFNLRVLGAKEVHVLIGSPKLIAKCPYGMQVPEEKELIAANLPDNEITKVMGADSIYWLSLEGLYKVVGHRNLCVGCMTNLFPKW</sequence>
<name>A0A0U3HDH6_9CREN</name>
<evidence type="ECO:0000256" key="2">
    <source>
        <dbReference type="ARBA" id="ARBA00010138"/>
    </source>
</evidence>
<dbReference type="GO" id="GO:0009113">
    <property type="term" value="P:purine nucleobase biosynthetic process"/>
    <property type="evidence" value="ECO:0007669"/>
    <property type="project" value="InterPro"/>
</dbReference>
<keyword evidence="10" id="KW-0411">Iron-sulfur</keyword>
<dbReference type="AlphaFoldDB" id="A0A0U3HDH6"/>
<comment type="cofactor">
    <cofactor evidence="9">
        <name>Mg(2+)</name>
        <dbReference type="ChEBI" id="CHEBI:18420"/>
    </cofactor>
    <text evidence="9">Binds 1 Mg(2+) ion per subunit.</text>
</comment>
<gene>
    <name evidence="12" type="ORF">ATY89_10045</name>
    <name evidence="13" type="ORF">ATZ20_01600</name>
</gene>
<feature type="binding site" evidence="10">
    <location>
        <position position="198"/>
    </location>
    <ligand>
        <name>[4Fe-4S] cluster</name>
        <dbReference type="ChEBI" id="CHEBI:49883"/>
    </ligand>
</feature>
<evidence type="ECO:0000313" key="14">
    <source>
        <dbReference type="Proteomes" id="UP000060043"/>
    </source>
</evidence>
<dbReference type="InterPro" id="IPR029057">
    <property type="entry name" value="PRTase-like"/>
</dbReference>
<protein>
    <recommendedName>
        <fullName evidence="3 8">Amidophosphoribosyltransferase</fullName>
        <shortName evidence="8">ATase</shortName>
        <ecNumber evidence="3 8">2.4.2.14</ecNumber>
    </recommendedName>
    <alternativeName>
        <fullName evidence="8">Glutamine phosphoribosylpyrophosphate amidotransferase</fullName>
    </alternativeName>
</protein>